<dbReference type="AlphaFoldDB" id="I7ZI58"/>
<protein>
    <recommendedName>
        <fullName evidence="1">DUF2007 domain-containing protein</fullName>
    </recommendedName>
</protein>
<organism evidence="2 3">
    <name type="scientific">Hydrocarboniphaga effusa AP103</name>
    <dbReference type="NCBI Taxonomy" id="1172194"/>
    <lineage>
        <taxon>Bacteria</taxon>
        <taxon>Pseudomonadati</taxon>
        <taxon>Pseudomonadota</taxon>
        <taxon>Gammaproteobacteria</taxon>
        <taxon>Nevskiales</taxon>
        <taxon>Nevskiaceae</taxon>
        <taxon>Hydrocarboniphaga</taxon>
    </lineage>
</organism>
<comment type="caution">
    <text evidence="2">The sequence shown here is derived from an EMBL/GenBank/DDBJ whole genome shotgun (WGS) entry which is preliminary data.</text>
</comment>
<dbReference type="STRING" id="1172194.WQQ_17260"/>
<reference evidence="2 3" key="1">
    <citation type="journal article" date="2012" name="J. Bacteriol.">
        <title>Genome Sequence of n-Alkane-Degrading Hydrocarboniphaga effusa Strain AP103T (ATCC BAA-332T).</title>
        <authorList>
            <person name="Chang H.K."/>
            <person name="Zylstra G.J."/>
            <person name="Chae J.C."/>
        </authorList>
    </citation>
    <scope>NUCLEOTIDE SEQUENCE [LARGE SCALE GENOMIC DNA]</scope>
    <source>
        <strain evidence="2 3">AP103</strain>
    </source>
</reference>
<dbReference type="RefSeq" id="WP_007184675.1">
    <property type="nucleotide sequence ID" value="NZ_AKGD01000001.1"/>
</dbReference>
<gene>
    <name evidence="2" type="ORF">WQQ_17260</name>
</gene>
<dbReference type="Pfam" id="PF09413">
    <property type="entry name" value="DUF2007"/>
    <property type="match status" value="1"/>
</dbReference>
<evidence type="ECO:0000313" key="2">
    <source>
        <dbReference type="EMBL" id="EIT71589.1"/>
    </source>
</evidence>
<evidence type="ECO:0000313" key="3">
    <source>
        <dbReference type="Proteomes" id="UP000003704"/>
    </source>
</evidence>
<sequence>MPALYLAADPVEAQLVADYLAQHEIGVRIDGAFLWAARGELPLEYPRLYLLDPADETRARALLREYERRALIHSIWRCGCGQDVPQHFELCWNCGLDRPA</sequence>
<proteinExistence type="predicted"/>
<accession>I7ZI58</accession>
<dbReference type="OrthoDB" id="9814654at2"/>
<dbReference type="InterPro" id="IPR018551">
    <property type="entry name" value="DUF2007"/>
</dbReference>
<name>I7ZI58_9GAMM</name>
<feature type="domain" description="DUF2007" evidence="1">
    <location>
        <begin position="2"/>
        <end position="67"/>
    </location>
</feature>
<dbReference type="EMBL" id="AKGD01000001">
    <property type="protein sequence ID" value="EIT71589.1"/>
    <property type="molecule type" value="Genomic_DNA"/>
</dbReference>
<evidence type="ECO:0000259" key="1">
    <source>
        <dbReference type="Pfam" id="PF09413"/>
    </source>
</evidence>
<dbReference type="Proteomes" id="UP000003704">
    <property type="component" value="Unassembled WGS sequence"/>
</dbReference>
<keyword evidence="3" id="KW-1185">Reference proteome</keyword>